<keyword evidence="3" id="KW-1185">Reference proteome</keyword>
<feature type="compositionally biased region" description="Polar residues" evidence="1">
    <location>
        <begin position="178"/>
        <end position="200"/>
    </location>
</feature>
<gene>
    <name evidence="2" type="ORF">MSAN_00197200</name>
</gene>
<reference evidence="2" key="1">
    <citation type="submission" date="2020-05" db="EMBL/GenBank/DDBJ databases">
        <title>Mycena genomes resolve the evolution of fungal bioluminescence.</title>
        <authorList>
            <person name="Tsai I.J."/>
        </authorList>
    </citation>
    <scope>NUCLEOTIDE SEQUENCE</scope>
    <source>
        <strain evidence="2">160909Yilan</strain>
    </source>
</reference>
<comment type="caution">
    <text evidence="2">The sequence shown here is derived from an EMBL/GenBank/DDBJ whole genome shotgun (WGS) entry which is preliminary data.</text>
</comment>
<evidence type="ECO:0000313" key="3">
    <source>
        <dbReference type="Proteomes" id="UP000623467"/>
    </source>
</evidence>
<dbReference type="OrthoDB" id="3208495at2759"/>
<dbReference type="Proteomes" id="UP000623467">
    <property type="component" value="Unassembled WGS sequence"/>
</dbReference>
<evidence type="ECO:0000256" key="1">
    <source>
        <dbReference type="SAM" id="MobiDB-lite"/>
    </source>
</evidence>
<feature type="compositionally biased region" description="Pro residues" evidence="1">
    <location>
        <begin position="91"/>
        <end position="102"/>
    </location>
</feature>
<sequence length="364" mass="40042">MALICACKQEFPTDRAIRVHQHSCKPHKAAQAHDDERARGGENVLEQFKKKHRLQQEPEAIESVPNVAGPSEIPDVNMPFVDIEPPALLQPSPPPEAPPTPPTQFTAAGHPIRAKRKTWKLLQQLLEPAPAPVAPVQTVVNTVAEPPQPLLQLDLGGHSYGYEMLTIDKLSDTPGGTRANTATIPSQLTPFAPDNTSDARTSPPPAPPLAEPAAKPSMPPKPYTGPFCNWSIMGLMAWFWTDSSSKSIKEMDKLVNIIKDPKFSKDDIMDFDIKRETAKFDAHLAATDTTTVCDGWRCVSVDIPVSDRKKHASEADAPKFAVPGLFYRPNVKVIKAAIQDMGDRCFHYTPFKQFWTPSLGSPLQ</sequence>
<dbReference type="EMBL" id="JACAZH010000001">
    <property type="protein sequence ID" value="KAF7377742.1"/>
    <property type="molecule type" value="Genomic_DNA"/>
</dbReference>
<dbReference type="AlphaFoldDB" id="A0A8H7DLD0"/>
<evidence type="ECO:0000313" key="2">
    <source>
        <dbReference type="EMBL" id="KAF7377742.1"/>
    </source>
</evidence>
<name>A0A8H7DLD0_9AGAR</name>
<organism evidence="2 3">
    <name type="scientific">Mycena sanguinolenta</name>
    <dbReference type="NCBI Taxonomy" id="230812"/>
    <lineage>
        <taxon>Eukaryota</taxon>
        <taxon>Fungi</taxon>
        <taxon>Dikarya</taxon>
        <taxon>Basidiomycota</taxon>
        <taxon>Agaricomycotina</taxon>
        <taxon>Agaricomycetes</taxon>
        <taxon>Agaricomycetidae</taxon>
        <taxon>Agaricales</taxon>
        <taxon>Marasmiineae</taxon>
        <taxon>Mycenaceae</taxon>
        <taxon>Mycena</taxon>
    </lineage>
</organism>
<feature type="region of interest" description="Disordered" evidence="1">
    <location>
        <begin position="173"/>
        <end position="220"/>
    </location>
</feature>
<feature type="region of interest" description="Disordered" evidence="1">
    <location>
        <begin position="87"/>
        <end position="107"/>
    </location>
</feature>
<proteinExistence type="predicted"/>
<accession>A0A8H7DLD0</accession>
<protein>
    <submittedName>
        <fullName evidence="2">Uncharacterized protein</fullName>
    </submittedName>
</protein>